<proteinExistence type="predicted"/>
<sequence length="284" mass="32120">MLAPQLRKRQQSSSGLPLAASSSSTTSPTPSLRPSDQVVDVSESKANLWKYALVVIFAVFVVLAIIRLALIRRHRERRKRGSPQTPSLSGDGFEDTSSLPPYRPENSGSVRSRWSLIMSPRGPTPPAEPMSEDERRRRRLANIEIRQALIDAGLLLGPQQSRGERVRLRDSERAGLRRMAEEMLAEEERFEQRAREERRARRERREARRERRRMEEEGAGLPAYSQKASGDEEVLEMGEGIGMRQRGGDSSSSSEDEDEDDTTLLRTLDYAADPPRPPQSHPRP</sequence>
<dbReference type="InParanoid" id="A0A1Y2DWS1"/>
<feature type="compositionally biased region" description="Pro residues" evidence="1">
    <location>
        <begin position="274"/>
        <end position="284"/>
    </location>
</feature>
<evidence type="ECO:0000313" key="3">
    <source>
        <dbReference type="EMBL" id="ORY63697.1"/>
    </source>
</evidence>
<comment type="caution">
    <text evidence="3">The sequence shown here is derived from an EMBL/GenBank/DDBJ whole genome shotgun (WGS) entry which is preliminary data.</text>
</comment>
<feature type="compositionally biased region" description="Low complexity" evidence="1">
    <location>
        <begin position="12"/>
        <end position="35"/>
    </location>
</feature>
<evidence type="ECO:0000256" key="2">
    <source>
        <dbReference type="SAM" id="Phobius"/>
    </source>
</evidence>
<organism evidence="3 4">
    <name type="scientific">Leucosporidium creatinivorum</name>
    <dbReference type="NCBI Taxonomy" id="106004"/>
    <lineage>
        <taxon>Eukaryota</taxon>
        <taxon>Fungi</taxon>
        <taxon>Dikarya</taxon>
        <taxon>Basidiomycota</taxon>
        <taxon>Pucciniomycotina</taxon>
        <taxon>Microbotryomycetes</taxon>
        <taxon>Leucosporidiales</taxon>
        <taxon>Leucosporidium</taxon>
    </lineage>
</organism>
<name>A0A1Y2DWS1_9BASI</name>
<feature type="compositionally biased region" description="Basic and acidic residues" evidence="1">
    <location>
        <begin position="186"/>
        <end position="216"/>
    </location>
</feature>
<protein>
    <submittedName>
        <fullName evidence="3">Uncharacterized protein</fullName>
    </submittedName>
</protein>
<feature type="transmembrane region" description="Helical" evidence="2">
    <location>
        <begin position="48"/>
        <end position="70"/>
    </location>
</feature>
<keyword evidence="2" id="KW-0812">Transmembrane</keyword>
<keyword evidence="2" id="KW-0472">Membrane</keyword>
<evidence type="ECO:0000256" key="1">
    <source>
        <dbReference type="SAM" id="MobiDB-lite"/>
    </source>
</evidence>
<dbReference type="EMBL" id="MCGR01000068">
    <property type="protein sequence ID" value="ORY63697.1"/>
    <property type="molecule type" value="Genomic_DNA"/>
</dbReference>
<keyword evidence="2" id="KW-1133">Transmembrane helix</keyword>
<reference evidence="3 4" key="1">
    <citation type="submission" date="2016-07" db="EMBL/GenBank/DDBJ databases">
        <title>Pervasive Adenine N6-methylation of Active Genes in Fungi.</title>
        <authorList>
            <consortium name="DOE Joint Genome Institute"/>
            <person name="Mondo S.J."/>
            <person name="Dannebaum R.O."/>
            <person name="Kuo R.C."/>
            <person name="Labutti K."/>
            <person name="Haridas S."/>
            <person name="Kuo A."/>
            <person name="Salamov A."/>
            <person name="Ahrendt S.R."/>
            <person name="Lipzen A."/>
            <person name="Sullivan W."/>
            <person name="Andreopoulos W.B."/>
            <person name="Clum A."/>
            <person name="Lindquist E."/>
            <person name="Daum C."/>
            <person name="Ramamoorthy G.K."/>
            <person name="Gryganskyi A."/>
            <person name="Culley D."/>
            <person name="Magnuson J.K."/>
            <person name="James T.Y."/>
            <person name="O'Malley M.A."/>
            <person name="Stajich J.E."/>
            <person name="Spatafora J.W."/>
            <person name="Visel A."/>
            <person name="Grigoriev I.V."/>
        </authorList>
    </citation>
    <scope>NUCLEOTIDE SEQUENCE [LARGE SCALE GENOMIC DNA]</scope>
    <source>
        <strain evidence="3 4">62-1032</strain>
    </source>
</reference>
<feature type="region of interest" description="Disordered" evidence="1">
    <location>
        <begin position="186"/>
        <end position="284"/>
    </location>
</feature>
<feature type="region of interest" description="Disordered" evidence="1">
    <location>
        <begin position="1"/>
        <end position="36"/>
    </location>
</feature>
<evidence type="ECO:0000313" key="4">
    <source>
        <dbReference type="Proteomes" id="UP000193467"/>
    </source>
</evidence>
<feature type="region of interest" description="Disordered" evidence="1">
    <location>
        <begin position="75"/>
        <end position="135"/>
    </location>
</feature>
<feature type="compositionally biased region" description="Basic residues" evidence="1">
    <location>
        <begin position="1"/>
        <end position="10"/>
    </location>
</feature>
<dbReference type="Proteomes" id="UP000193467">
    <property type="component" value="Unassembled WGS sequence"/>
</dbReference>
<dbReference type="AlphaFoldDB" id="A0A1Y2DWS1"/>
<accession>A0A1Y2DWS1</accession>
<keyword evidence="4" id="KW-1185">Reference proteome</keyword>
<gene>
    <name evidence="3" type="ORF">BCR35DRAFT_355067</name>
</gene>